<dbReference type="AlphaFoldDB" id="A0A385DEP5"/>
<dbReference type="GeneID" id="300116675"/>
<protein>
    <recommendedName>
        <fullName evidence="5">Exo-alpha-sialidase</fullName>
    </recommendedName>
</protein>
<dbReference type="EMBL" id="CP031742">
    <property type="protein sequence ID" value="AXQ56875.1"/>
    <property type="molecule type" value="Genomic_DNA"/>
</dbReference>
<evidence type="ECO:0000313" key="4">
    <source>
        <dbReference type="Proteomes" id="UP000259636"/>
    </source>
</evidence>
<dbReference type="Proteomes" id="UP000259636">
    <property type="component" value="Chromosome"/>
</dbReference>
<evidence type="ECO:0000256" key="2">
    <source>
        <dbReference type="SAM" id="SignalP"/>
    </source>
</evidence>
<evidence type="ECO:0000313" key="3">
    <source>
        <dbReference type="EMBL" id="AXQ56875.1"/>
    </source>
</evidence>
<sequence length="416" mass="44203">MARRTACAGTLTVLALVLTGCGAGQAGGEKDDARPSRSAAPEGAPSAFRLDHVGERDGQLTDLAALGPDDLWASGYDQKNGEVTAGYLLRDTGEGWRRLPLPDPLADLPYPPRLDATGPDTLWATGSTAEQNGTPVIARYQDSRWSTVTPPPAGSLLDLVAFGPDDVTLLQDPHLPDQDDGAGNITSDDRSQVAHFDGTRWTTTLLPSAAAALDGTSGDDLWAVGHRSKGPGIGGEGQEMTQTAAHHYDGTRWTTVDTPLRRFPDPVPPEAGAALGTVFAVAPDEVYAYGRHSFNHGEVEDEPDDEELRLRWDGKRWRDLPEAPGACGTRPPLLLDGDTGTLHENLWYQATDGPCYKVKRPQLPTDGEVGKGARQGLALAEVALVPGTDRIVGVGHIAVMQSGNPFSRPVTVHATR</sequence>
<feature type="signal peptide" evidence="2">
    <location>
        <begin position="1"/>
        <end position="26"/>
    </location>
</feature>
<proteinExistence type="predicted"/>
<feature type="chain" id="PRO_5039562362" description="Exo-alpha-sialidase" evidence="2">
    <location>
        <begin position="27"/>
        <end position="416"/>
    </location>
</feature>
<gene>
    <name evidence="3" type="ORF">D0C37_21235</name>
</gene>
<accession>A0A385DEP5</accession>
<dbReference type="RefSeq" id="WP_117350040.1">
    <property type="nucleotide sequence ID" value="NZ_CP031742.1"/>
</dbReference>
<dbReference type="KEGG" id="sky:D0C37_21235"/>
<keyword evidence="2" id="KW-0732">Signal</keyword>
<evidence type="ECO:0008006" key="5">
    <source>
        <dbReference type="Google" id="ProtNLM"/>
    </source>
</evidence>
<name>A0A385DEP5_9ACTN</name>
<evidence type="ECO:0000256" key="1">
    <source>
        <dbReference type="SAM" id="MobiDB-lite"/>
    </source>
</evidence>
<organism evidence="3 4">
    <name type="scientific">Streptomyces koyangensis</name>
    <dbReference type="NCBI Taxonomy" id="188770"/>
    <lineage>
        <taxon>Bacteria</taxon>
        <taxon>Bacillati</taxon>
        <taxon>Actinomycetota</taxon>
        <taxon>Actinomycetes</taxon>
        <taxon>Kitasatosporales</taxon>
        <taxon>Streptomycetaceae</taxon>
        <taxon>Streptomyces</taxon>
        <taxon>Streptomyces aurantiacus group</taxon>
    </lineage>
</organism>
<feature type="region of interest" description="Disordered" evidence="1">
    <location>
        <begin position="24"/>
        <end position="44"/>
    </location>
</feature>
<dbReference type="PROSITE" id="PS51257">
    <property type="entry name" value="PROKAR_LIPOPROTEIN"/>
    <property type="match status" value="1"/>
</dbReference>
<reference evidence="3 4" key="1">
    <citation type="submission" date="2018-08" db="EMBL/GenBank/DDBJ databases">
        <authorList>
            <person name="Ferrada E.E."/>
            <person name="Latorre B.A."/>
        </authorList>
    </citation>
    <scope>NUCLEOTIDE SEQUENCE [LARGE SCALE GENOMIC DNA]</scope>
    <source>
        <strain evidence="3 4">VK-A60T</strain>
    </source>
</reference>